<keyword evidence="3" id="KW-0443">Lipid metabolism</keyword>
<evidence type="ECO:0000256" key="1">
    <source>
        <dbReference type="ARBA" id="ARBA00022801"/>
    </source>
</evidence>
<dbReference type="Gene3D" id="3.30.870.10">
    <property type="entry name" value="Endonuclease Chain A"/>
    <property type="match status" value="2"/>
</dbReference>
<comment type="similarity">
    <text evidence="4">Belongs to the phospholipase D family. MitoPLD/Zucchini subfamily.</text>
</comment>
<evidence type="ECO:0000256" key="5">
    <source>
        <dbReference type="ARBA" id="ARBA00040549"/>
    </source>
</evidence>
<proteinExistence type="inferred from homology"/>
<evidence type="ECO:0000256" key="3">
    <source>
        <dbReference type="ARBA" id="ARBA00023098"/>
    </source>
</evidence>
<feature type="compositionally biased region" description="Gly residues" evidence="7">
    <location>
        <begin position="286"/>
        <end position="296"/>
    </location>
</feature>
<sequence>MILSARYGHQQQPLKFSSSSVGRSAVCFLVDCIFLDFVFRGPSEIRWMCQPGRNSGSFSLISSGVLVFGRIASVVRGCEGREKMFESVPRWARVSAVIVGVVIGQEVLYEVYLGWRSYCEQRRARQRATTHINEVYFTNERNTPANAPGLTMASFTTEHVSRIVALLDRARVSINLGMYIITVSSIGDALLQAANRGVRVRVVGCSSMAYSTGSQMTRLANAGIPVRFDRKESAYLMHHKFCLIDTDWFCPRCYHEEKVRRKGFCCDAVFDKRGATSGQMAAGQISAGGGGAGGERANGSAGSPSRKVQCVDDGSRCVRCDPQQKKEVEKRKLEVKATEPLPIGGLLITGSTNWTMQAMSGNWDNMVMTSLPELATPFQLEFQRLWRDFANHPLLMGPVVNGGADGDRQ</sequence>
<evidence type="ECO:0000259" key="8">
    <source>
        <dbReference type="Pfam" id="PF13091"/>
    </source>
</evidence>
<dbReference type="PANTHER" id="PTHR43856">
    <property type="entry name" value="CARDIOLIPIN HYDROLASE"/>
    <property type="match status" value="1"/>
</dbReference>
<dbReference type="PANTHER" id="PTHR43856:SF1">
    <property type="entry name" value="MITOCHONDRIAL CARDIOLIPIN HYDROLASE"/>
    <property type="match status" value="1"/>
</dbReference>
<evidence type="ECO:0000256" key="6">
    <source>
        <dbReference type="ARBA" id="ARBA00043167"/>
    </source>
</evidence>
<reference evidence="9" key="2">
    <citation type="submission" date="2025-05" db="UniProtKB">
        <authorList>
            <consortium name="EnsemblMetazoa"/>
        </authorList>
    </citation>
    <scope>IDENTIFICATION</scope>
    <source>
        <strain evidence="9">Foshan</strain>
    </source>
</reference>
<dbReference type="InterPro" id="IPR051406">
    <property type="entry name" value="PLD_domain"/>
</dbReference>
<dbReference type="EnsemblMetazoa" id="AALFPA23_024067.R35888">
    <property type="protein sequence ID" value="AALFPA23_024067.P35888"/>
    <property type="gene ID" value="AALFPA23_024067"/>
</dbReference>
<keyword evidence="1" id="KW-0378">Hydrolase</keyword>
<reference evidence="10" key="1">
    <citation type="journal article" date="2015" name="Proc. Natl. Acad. Sci. U.S.A.">
        <title>Genome sequence of the Asian Tiger mosquito, Aedes albopictus, reveals insights into its biology, genetics, and evolution.</title>
        <authorList>
            <person name="Chen X.G."/>
            <person name="Jiang X."/>
            <person name="Gu J."/>
            <person name="Xu M."/>
            <person name="Wu Y."/>
            <person name="Deng Y."/>
            <person name="Zhang C."/>
            <person name="Bonizzoni M."/>
            <person name="Dermauw W."/>
            <person name="Vontas J."/>
            <person name="Armbruster P."/>
            <person name="Huang X."/>
            <person name="Yang Y."/>
            <person name="Zhang H."/>
            <person name="He W."/>
            <person name="Peng H."/>
            <person name="Liu Y."/>
            <person name="Wu K."/>
            <person name="Chen J."/>
            <person name="Lirakis M."/>
            <person name="Topalis P."/>
            <person name="Van Leeuwen T."/>
            <person name="Hall A.B."/>
            <person name="Jiang X."/>
            <person name="Thorpe C."/>
            <person name="Mueller R.L."/>
            <person name="Sun C."/>
            <person name="Waterhouse R.M."/>
            <person name="Yan G."/>
            <person name="Tu Z.J."/>
            <person name="Fang X."/>
            <person name="James A.A."/>
        </authorList>
    </citation>
    <scope>NUCLEOTIDE SEQUENCE [LARGE SCALE GENOMIC DNA]</scope>
    <source>
        <strain evidence="10">Foshan</strain>
    </source>
</reference>
<name>A0ABM2A3E7_AEDAL</name>
<dbReference type="GeneID" id="109397933"/>
<evidence type="ECO:0000256" key="2">
    <source>
        <dbReference type="ARBA" id="ARBA00022963"/>
    </source>
</evidence>
<keyword evidence="2" id="KW-0442">Lipid degradation</keyword>
<dbReference type="Pfam" id="PF13091">
    <property type="entry name" value="PLDc_2"/>
    <property type="match status" value="2"/>
</dbReference>
<evidence type="ECO:0000256" key="4">
    <source>
        <dbReference type="ARBA" id="ARBA00038012"/>
    </source>
</evidence>
<protein>
    <recommendedName>
        <fullName evidence="5">Mitochondrial cardiolipin hydrolase</fullName>
    </recommendedName>
    <alternativeName>
        <fullName evidence="6">Mitochondrial phospholipase</fullName>
    </alternativeName>
</protein>
<feature type="domain" description="Phospholipase D-like" evidence="8">
    <location>
        <begin position="163"/>
        <end position="249"/>
    </location>
</feature>
<evidence type="ECO:0000256" key="7">
    <source>
        <dbReference type="SAM" id="MobiDB-lite"/>
    </source>
</evidence>
<dbReference type="Proteomes" id="UP000069940">
    <property type="component" value="Unassembled WGS sequence"/>
</dbReference>
<organism evidence="9 10">
    <name type="scientific">Aedes albopictus</name>
    <name type="common">Asian tiger mosquito</name>
    <name type="synonym">Stegomyia albopicta</name>
    <dbReference type="NCBI Taxonomy" id="7160"/>
    <lineage>
        <taxon>Eukaryota</taxon>
        <taxon>Metazoa</taxon>
        <taxon>Ecdysozoa</taxon>
        <taxon>Arthropoda</taxon>
        <taxon>Hexapoda</taxon>
        <taxon>Insecta</taxon>
        <taxon>Pterygota</taxon>
        <taxon>Neoptera</taxon>
        <taxon>Endopterygota</taxon>
        <taxon>Diptera</taxon>
        <taxon>Nematocera</taxon>
        <taxon>Culicoidea</taxon>
        <taxon>Culicidae</taxon>
        <taxon>Culicinae</taxon>
        <taxon>Aedini</taxon>
        <taxon>Aedes</taxon>
        <taxon>Stegomyia</taxon>
    </lineage>
</organism>
<keyword evidence="10" id="KW-1185">Reference proteome</keyword>
<dbReference type="SUPFAM" id="SSF56024">
    <property type="entry name" value="Phospholipase D/nuclease"/>
    <property type="match status" value="2"/>
</dbReference>
<evidence type="ECO:0000313" key="10">
    <source>
        <dbReference type="Proteomes" id="UP000069940"/>
    </source>
</evidence>
<feature type="domain" description="Phospholipase D-like" evidence="8">
    <location>
        <begin position="346"/>
        <end position="386"/>
    </location>
</feature>
<dbReference type="InterPro" id="IPR025202">
    <property type="entry name" value="PLD-like_dom"/>
</dbReference>
<dbReference type="RefSeq" id="XP_062700075.1">
    <property type="nucleotide sequence ID" value="XM_062844091.1"/>
</dbReference>
<evidence type="ECO:0000313" key="9">
    <source>
        <dbReference type="EnsemblMetazoa" id="AALFPA23_024067.P35888"/>
    </source>
</evidence>
<accession>A0ABM2A3E7</accession>
<feature type="region of interest" description="Disordered" evidence="7">
    <location>
        <begin position="286"/>
        <end position="307"/>
    </location>
</feature>